<name>A0A2R6VZI5_MARPO</name>
<keyword evidence="3" id="KW-1185">Reference proteome</keyword>
<gene>
    <name evidence="2" type="ORF">MARPO_0239s0003</name>
</gene>
<evidence type="ECO:0000313" key="3">
    <source>
        <dbReference type="Proteomes" id="UP000244005"/>
    </source>
</evidence>
<reference evidence="3" key="1">
    <citation type="journal article" date="2017" name="Cell">
        <title>Insights into land plant evolution garnered from the Marchantia polymorpha genome.</title>
        <authorList>
            <person name="Bowman J.L."/>
            <person name="Kohchi T."/>
            <person name="Yamato K.T."/>
            <person name="Jenkins J."/>
            <person name="Shu S."/>
            <person name="Ishizaki K."/>
            <person name="Yamaoka S."/>
            <person name="Nishihama R."/>
            <person name="Nakamura Y."/>
            <person name="Berger F."/>
            <person name="Adam C."/>
            <person name="Aki S.S."/>
            <person name="Althoff F."/>
            <person name="Araki T."/>
            <person name="Arteaga-Vazquez M.A."/>
            <person name="Balasubrmanian S."/>
            <person name="Barry K."/>
            <person name="Bauer D."/>
            <person name="Boehm C.R."/>
            <person name="Briginshaw L."/>
            <person name="Caballero-Perez J."/>
            <person name="Catarino B."/>
            <person name="Chen F."/>
            <person name="Chiyoda S."/>
            <person name="Chovatia M."/>
            <person name="Davies K.M."/>
            <person name="Delmans M."/>
            <person name="Demura T."/>
            <person name="Dierschke T."/>
            <person name="Dolan L."/>
            <person name="Dorantes-Acosta A.E."/>
            <person name="Eklund D.M."/>
            <person name="Florent S.N."/>
            <person name="Flores-Sandoval E."/>
            <person name="Fujiyama A."/>
            <person name="Fukuzawa H."/>
            <person name="Galik B."/>
            <person name="Grimanelli D."/>
            <person name="Grimwood J."/>
            <person name="Grossniklaus U."/>
            <person name="Hamada T."/>
            <person name="Haseloff J."/>
            <person name="Hetherington A.J."/>
            <person name="Higo A."/>
            <person name="Hirakawa Y."/>
            <person name="Hundley H.N."/>
            <person name="Ikeda Y."/>
            <person name="Inoue K."/>
            <person name="Inoue S.I."/>
            <person name="Ishida S."/>
            <person name="Jia Q."/>
            <person name="Kakita M."/>
            <person name="Kanazawa T."/>
            <person name="Kawai Y."/>
            <person name="Kawashima T."/>
            <person name="Kennedy M."/>
            <person name="Kinose K."/>
            <person name="Kinoshita T."/>
            <person name="Kohara Y."/>
            <person name="Koide E."/>
            <person name="Komatsu K."/>
            <person name="Kopischke S."/>
            <person name="Kubo M."/>
            <person name="Kyozuka J."/>
            <person name="Lagercrantz U."/>
            <person name="Lin S.S."/>
            <person name="Lindquist E."/>
            <person name="Lipzen A.M."/>
            <person name="Lu C.W."/>
            <person name="De Luna E."/>
            <person name="Martienssen R.A."/>
            <person name="Minamino N."/>
            <person name="Mizutani M."/>
            <person name="Mizutani M."/>
            <person name="Mochizuki N."/>
            <person name="Monte I."/>
            <person name="Mosher R."/>
            <person name="Nagasaki H."/>
            <person name="Nakagami H."/>
            <person name="Naramoto S."/>
            <person name="Nishitani K."/>
            <person name="Ohtani M."/>
            <person name="Okamoto T."/>
            <person name="Okumura M."/>
            <person name="Phillips J."/>
            <person name="Pollak B."/>
            <person name="Reinders A."/>
            <person name="Rovekamp M."/>
            <person name="Sano R."/>
            <person name="Sawa S."/>
            <person name="Schmid M.W."/>
            <person name="Shirakawa M."/>
            <person name="Solano R."/>
            <person name="Spunde A."/>
            <person name="Suetsugu N."/>
            <person name="Sugano S."/>
            <person name="Sugiyama A."/>
            <person name="Sun R."/>
            <person name="Suzuki Y."/>
            <person name="Takenaka M."/>
            <person name="Takezawa D."/>
            <person name="Tomogane H."/>
            <person name="Tsuzuki M."/>
            <person name="Ueda T."/>
            <person name="Umeda M."/>
            <person name="Ward J.M."/>
            <person name="Watanabe Y."/>
            <person name="Yazaki K."/>
            <person name="Yokoyama R."/>
            <person name="Yoshitake Y."/>
            <person name="Yotsui I."/>
            <person name="Zachgo S."/>
            <person name="Schmutz J."/>
        </authorList>
    </citation>
    <scope>NUCLEOTIDE SEQUENCE [LARGE SCALE GENOMIC DNA]</scope>
    <source>
        <strain evidence="3">Tak-1</strain>
    </source>
</reference>
<organism evidence="2 3">
    <name type="scientific">Marchantia polymorpha</name>
    <name type="common">Common liverwort</name>
    <name type="synonym">Marchantia aquatica</name>
    <dbReference type="NCBI Taxonomy" id="3197"/>
    <lineage>
        <taxon>Eukaryota</taxon>
        <taxon>Viridiplantae</taxon>
        <taxon>Streptophyta</taxon>
        <taxon>Embryophyta</taxon>
        <taxon>Marchantiophyta</taxon>
        <taxon>Marchantiopsida</taxon>
        <taxon>Marchantiidae</taxon>
        <taxon>Marchantiales</taxon>
        <taxon>Marchantiaceae</taxon>
        <taxon>Marchantia</taxon>
    </lineage>
</organism>
<feature type="region of interest" description="Disordered" evidence="1">
    <location>
        <begin position="55"/>
        <end position="84"/>
    </location>
</feature>
<dbReference type="Gramene" id="Mp6g07980.1">
    <property type="protein sequence ID" value="Mp6g07980.1.cds1"/>
    <property type="gene ID" value="Mp6g07980"/>
</dbReference>
<protein>
    <submittedName>
        <fullName evidence="2">Uncharacterized protein</fullName>
    </submittedName>
</protein>
<dbReference type="EMBL" id="KZ772957">
    <property type="protein sequence ID" value="PTQ27026.1"/>
    <property type="molecule type" value="Genomic_DNA"/>
</dbReference>
<sequence>MRPWYAQEQLAARMSNEMRVVRGGCSPSMPQTLAPLHLYVTVALLPSLPSLRRNVTSRVQRDRTLSRPPSGYKGVVRPGDGTVSGRKAVKKIHTCSNMAWPHVDRLNVQVRFVVIASPPPS</sequence>
<accession>A0A2R6VZI5</accession>
<proteinExistence type="predicted"/>
<evidence type="ECO:0000256" key="1">
    <source>
        <dbReference type="SAM" id="MobiDB-lite"/>
    </source>
</evidence>
<dbReference type="Proteomes" id="UP000244005">
    <property type="component" value="Unassembled WGS sequence"/>
</dbReference>
<evidence type="ECO:0000313" key="2">
    <source>
        <dbReference type="EMBL" id="PTQ27026.1"/>
    </source>
</evidence>
<dbReference type="AlphaFoldDB" id="A0A2R6VZI5"/>